<gene>
    <name evidence="1" type="ORF">DPEC_G00108120</name>
</gene>
<evidence type="ECO:0000313" key="1">
    <source>
        <dbReference type="EMBL" id="KAJ8006521.1"/>
    </source>
</evidence>
<proteinExistence type="predicted"/>
<comment type="caution">
    <text evidence="1">The sequence shown here is derived from an EMBL/GenBank/DDBJ whole genome shotgun (WGS) entry which is preliminary data.</text>
</comment>
<name>A0ACC2GS80_DALPE</name>
<organism evidence="1 2">
    <name type="scientific">Dallia pectoralis</name>
    <name type="common">Alaska blackfish</name>
    <dbReference type="NCBI Taxonomy" id="75939"/>
    <lineage>
        <taxon>Eukaryota</taxon>
        <taxon>Metazoa</taxon>
        <taxon>Chordata</taxon>
        <taxon>Craniata</taxon>
        <taxon>Vertebrata</taxon>
        <taxon>Euteleostomi</taxon>
        <taxon>Actinopterygii</taxon>
        <taxon>Neopterygii</taxon>
        <taxon>Teleostei</taxon>
        <taxon>Protacanthopterygii</taxon>
        <taxon>Esociformes</taxon>
        <taxon>Umbridae</taxon>
        <taxon>Dallia</taxon>
    </lineage>
</organism>
<accession>A0ACC2GS80</accession>
<evidence type="ECO:0000313" key="2">
    <source>
        <dbReference type="Proteomes" id="UP001157502"/>
    </source>
</evidence>
<dbReference type="Proteomes" id="UP001157502">
    <property type="component" value="Chromosome 9"/>
</dbReference>
<dbReference type="EMBL" id="CM055736">
    <property type="protein sequence ID" value="KAJ8006521.1"/>
    <property type="molecule type" value="Genomic_DNA"/>
</dbReference>
<keyword evidence="2" id="KW-1185">Reference proteome</keyword>
<sequence>MHVAVSLLPERIAVHLDEGQRESAWIKAGAEIGSRVTAAGTAGDCGGYGPIMWLRPKGLAELSVLRRVGSPGTFSMSRCAVRSRQFGIQAELTSKRNPANHVNPALW</sequence>
<protein>
    <submittedName>
        <fullName evidence="1">Uncharacterized protein</fullName>
    </submittedName>
</protein>
<reference evidence="1" key="1">
    <citation type="submission" date="2021-05" db="EMBL/GenBank/DDBJ databases">
        <authorList>
            <person name="Pan Q."/>
            <person name="Jouanno E."/>
            <person name="Zahm M."/>
            <person name="Klopp C."/>
            <person name="Cabau C."/>
            <person name="Louis A."/>
            <person name="Berthelot C."/>
            <person name="Parey E."/>
            <person name="Roest Crollius H."/>
            <person name="Montfort J."/>
            <person name="Robinson-Rechavi M."/>
            <person name="Bouchez O."/>
            <person name="Lampietro C."/>
            <person name="Lopez Roques C."/>
            <person name="Donnadieu C."/>
            <person name="Postlethwait J."/>
            <person name="Bobe J."/>
            <person name="Dillon D."/>
            <person name="Chandos A."/>
            <person name="von Hippel F."/>
            <person name="Guiguen Y."/>
        </authorList>
    </citation>
    <scope>NUCLEOTIDE SEQUENCE</scope>
    <source>
        <strain evidence="1">YG-Jan2019</strain>
    </source>
</reference>